<reference evidence="2 3" key="1">
    <citation type="journal article" date="2018" name="Syst. Appl. Microbiol.">
        <title>A new symbiotic nanoarchaeote (Candidatus Nanoclepta minutus) and its host (Zestosphaera tikiterensis gen. nov., sp. nov.) from a New Zealand hot spring.</title>
        <authorList>
            <person name="St John E."/>
            <person name="Liu Y."/>
            <person name="Podar M."/>
            <person name="Stott M.B."/>
            <person name="Meneghin J."/>
            <person name="Chen Z."/>
            <person name="Lagutin K."/>
            <person name="Mitchell K."/>
            <person name="Reysenbach A.L."/>
        </authorList>
    </citation>
    <scope>NUCLEOTIDE SEQUENCE [LARGE SCALE GENOMIC DNA]</scope>
    <source>
        <strain evidence="2">NZ3</strain>
    </source>
</reference>
<sequence length="207" mass="23545">MISTYHSSTSKQKRSNLEILHRILKCIASKNYTLKTHVLYASGLNTRTLDKYLRGLMSSELIIPISDGRHMYFTLTSKGRDFLFKLEQLLQAVDAKDRRLADSIKIRVNVLSKKGNAGAELSEVVIIEPSEDVENGVIEVFISYVHSKATGRKVTCFVPSKIYDKLTELLSGANTFFKENVIPYNEYDDLDRMSEFLAKRILELNST</sequence>
<dbReference type="SUPFAM" id="SSF46785">
    <property type="entry name" value="Winged helix' DNA-binding domain"/>
    <property type="match status" value="1"/>
</dbReference>
<accession>A0A2R7Y7T9</accession>
<evidence type="ECO:0000313" key="2">
    <source>
        <dbReference type="EMBL" id="PUA33595.1"/>
    </source>
</evidence>
<comment type="caution">
    <text evidence="2">The sequence shown here is derived from an EMBL/GenBank/DDBJ whole genome shotgun (WGS) entry which is preliminary data.</text>
</comment>
<dbReference type="EMBL" id="NBVN01000002">
    <property type="protein sequence ID" value="PUA33595.1"/>
    <property type="molecule type" value="Genomic_DNA"/>
</dbReference>
<dbReference type="AlphaFoldDB" id="A0A2R7Y7T9"/>
<organism evidence="2 3">
    <name type="scientific">Zestosphaera tikiterensis</name>
    <dbReference type="NCBI Taxonomy" id="1973259"/>
    <lineage>
        <taxon>Archaea</taxon>
        <taxon>Thermoproteota</taxon>
        <taxon>Thermoprotei</taxon>
        <taxon>Desulfurococcales</taxon>
        <taxon>Desulfurococcaceae</taxon>
        <taxon>Zestosphaera</taxon>
    </lineage>
</organism>
<evidence type="ECO:0000313" key="3">
    <source>
        <dbReference type="Proteomes" id="UP000244093"/>
    </source>
</evidence>
<dbReference type="Gene3D" id="1.10.10.10">
    <property type="entry name" value="Winged helix-like DNA-binding domain superfamily/Winged helix DNA-binding domain"/>
    <property type="match status" value="1"/>
</dbReference>
<dbReference type="Proteomes" id="UP000244093">
    <property type="component" value="Unassembled WGS sequence"/>
</dbReference>
<dbReference type="InterPro" id="IPR036388">
    <property type="entry name" value="WH-like_DNA-bd_sf"/>
</dbReference>
<feature type="domain" description="ArnR1-like winged helix-turn-helix" evidence="1">
    <location>
        <begin position="13"/>
        <end position="89"/>
    </location>
</feature>
<protein>
    <recommendedName>
        <fullName evidence="1">ArnR1-like winged helix-turn-helix domain-containing protein</fullName>
    </recommendedName>
</protein>
<dbReference type="InterPro" id="IPR036390">
    <property type="entry name" value="WH_DNA-bd_sf"/>
</dbReference>
<name>A0A2R7Y7T9_9CREN</name>
<dbReference type="InterPro" id="IPR038723">
    <property type="entry name" value="ArnR1-like_HTH"/>
</dbReference>
<proteinExistence type="predicted"/>
<gene>
    <name evidence="2" type="ORF">B7O98_04030</name>
</gene>
<evidence type="ECO:0000259" key="1">
    <source>
        <dbReference type="Pfam" id="PF14947"/>
    </source>
</evidence>
<dbReference type="Pfam" id="PF14947">
    <property type="entry name" value="HTH_45"/>
    <property type="match status" value="1"/>
</dbReference>